<dbReference type="Proteomes" id="UP001367676">
    <property type="component" value="Unassembled WGS sequence"/>
</dbReference>
<sequence>MRSTIRDTRAVEKVRQFVRCGEADRERSGWRMPNAKCQMPNAQMSYANVDRRVASKRELWSSAAPSLSQSGANFKERHAAALFLSSANNHDDDDEDDDEDEDDTLIEPNEKDRLLNIIFDDDDDDDDDDICDPYVHDEPVPLLQNIPATGYRLPATGYEADLRARRFHFHRIDTIADRRSRIPVMASAQQNTSTRYDVDFQFSPCRIFPFFIPAADFRH</sequence>
<feature type="compositionally biased region" description="Acidic residues" evidence="1">
    <location>
        <begin position="91"/>
        <end position="105"/>
    </location>
</feature>
<comment type="caution">
    <text evidence="2">The sequence shown here is derived from an EMBL/GenBank/DDBJ whole genome shotgun (WGS) entry which is preliminary data.</text>
</comment>
<evidence type="ECO:0000313" key="2">
    <source>
        <dbReference type="EMBL" id="KAK7600792.1"/>
    </source>
</evidence>
<evidence type="ECO:0000256" key="1">
    <source>
        <dbReference type="SAM" id="MobiDB-lite"/>
    </source>
</evidence>
<gene>
    <name evidence="2" type="ORF">V9T40_008233</name>
</gene>
<name>A0AAN9TN60_9HEMI</name>
<organism evidence="2 3">
    <name type="scientific">Parthenolecanium corni</name>
    <dbReference type="NCBI Taxonomy" id="536013"/>
    <lineage>
        <taxon>Eukaryota</taxon>
        <taxon>Metazoa</taxon>
        <taxon>Ecdysozoa</taxon>
        <taxon>Arthropoda</taxon>
        <taxon>Hexapoda</taxon>
        <taxon>Insecta</taxon>
        <taxon>Pterygota</taxon>
        <taxon>Neoptera</taxon>
        <taxon>Paraneoptera</taxon>
        <taxon>Hemiptera</taxon>
        <taxon>Sternorrhyncha</taxon>
        <taxon>Coccoidea</taxon>
        <taxon>Coccidae</taxon>
        <taxon>Parthenolecanium</taxon>
    </lineage>
</organism>
<dbReference type="EMBL" id="JBBCAQ010000010">
    <property type="protein sequence ID" value="KAK7600792.1"/>
    <property type="molecule type" value="Genomic_DNA"/>
</dbReference>
<feature type="region of interest" description="Disordered" evidence="1">
    <location>
        <begin position="86"/>
        <end position="107"/>
    </location>
</feature>
<reference evidence="2 3" key="1">
    <citation type="submission" date="2024-03" db="EMBL/GenBank/DDBJ databases">
        <title>Adaptation during the transition from Ophiocordyceps entomopathogen to insect associate is accompanied by gene loss and intensified selection.</title>
        <authorList>
            <person name="Ward C.M."/>
            <person name="Onetto C.A."/>
            <person name="Borneman A.R."/>
        </authorList>
    </citation>
    <scope>NUCLEOTIDE SEQUENCE [LARGE SCALE GENOMIC DNA]</scope>
    <source>
        <strain evidence="2">AWRI1</strain>
        <tissue evidence="2">Single Adult Female</tissue>
    </source>
</reference>
<accession>A0AAN9TN60</accession>
<proteinExistence type="predicted"/>
<keyword evidence="3" id="KW-1185">Reference proteome</keyword>
<protein>
    <submittedName>
        <fullName evidence="2">Uncharacterized protein</fullName>
    </submittedName>
</protein>
<evidence type="ECO:0000313" key="3">
    <source>
        <dbReference type="Proteomes" id="UP001367676"/>
    </source>
</evidence>
<dbReference type="AlphaFoldDB" id="A0AAN9TN60"/>